<feature type="domain" description="Hemerythrin-like" evidence="5">
    <location>
        <begin position="14"/>
        <end position="129"/>
    </location>
</feature>
<dbReference type="SUPFAM" id="SSF47188">
    <property type="entry name" value="Hemerythrin-like"/>
    <property type="match status" value="1"/>
</dbReference>
<dbReference type="RefSeq" id="WP_168107930.1">
    <property type="nucleotide sequence ID" value="NZ_VTOX01000004.1"/>
</dbReference>
<evidence type="ECO:0000313" key="6">
    <source>
        <dbReference type="EMBL" id="NKE66811.1"/>
    </source>
</evidence>
<dbReference type="CDD" id="cd12107">
    <property type="entry name" value="Hemerythrin"/>
    <property type="match status" value="1"/>
</dbReference>
<dbReference type="PANTHER" id="PTHR37164:SF1">
    <property type="entry name" value="BACTERIOHEMERYTHRIN"/>
    <property type="match status" value="1"/>
</dbReference>
<dbReference type="PROSITE" id="PS00550">
    <property type="entry name" value="HEMERYTHRINS"/>
    <property type="match status" value="1"/>
</dbReference>
<protein>
    <submittedName>
        <fullName evidence="6">Bacteriohemerythrin</fullName>
    </submittedName>
</protein>
<evidence type="ECO:0000256" key="2">
    <source>
        <dbReference type="ARBA" id="ARBA00022621"/>
    </source>
</evidence>
<evidence type="ECO:0000313" key="7">
    <source>
        <dbReference type="Proteomes" id="UP000521868"/>
    </source>
</evidence>
<dbReference type="InterPro" id="IPR035938">
    <property type="entry name" value="Hemerythrin-like_sf"/>
</dbReference>
<dbReference type="NCBIfam" id="NF033749">
    <property type="entry name" value="bact_hemeryth"/>
    <property type="match status" value="1"/>
</dbReference>
<evidence type="ECO:0000259" key="5">
    <source>
        <dbReference type="Pfam" id="PF01814"/>
    </source>
</evidence>
<dbReference type="GO" id="GO:0005344">
    <property type="term" value="F:oxygen carrier activity"/>
    <property type="evidence" value="ECO:0007669"/>
    <property type="project" value="UniProtKB-KW"/>
</dbReference>
<keyword evidence="2" id="KW-0561">Oxygen transport</keyword>
<keyword evidence="3" id="KW-0479">Metal-binding</keyword>
<accession>A0A7X6DGM9</accession>
<dbReference type="AlphaFoldDB" id="A0A7X6DGM9"/>
<proteinExistence type="inferred from homology"/>
<sequence>MSLFTWDDKYTLHIAEIDRQHQKLFALFNDLYDAMQDGHGQEVIDKVLTGVVDYTVYHFDTEEKLLRQYGYQDEAAHRAEHAKLAEQAKALVLKHRAGEAKVTLATLKFLCDWLNNHILGTDKKFAPFLIERGAR</sequence>
<name>A0A7X6DGM9_9BURK</name>
<comment type="caution">
    <text evidence="6">The sequence shown here is derived from an EMBL/GenBank/DDBJ whole genome shotgun (WGS) entry which is preliminary data.</text>
</comment>
<dbReference type="NCBIfam" id="TIGR02481">
    <property type="entry name" value="hemeryth_dom"/>
    <property type="match status" value="1"/>
</dbReference>
<evidence type="ECO:0000256" key="3">
    <source>
        <dbReference type="ARBA" id="ARBA00022723"/>
    </source>
</evidence>
<dbReference type="Gene3D" id="1.20.120.50">
    <property type="entry name" value="Hemerythrin-like"/>
    <property type="match status" value="1"/>
</dbReference>
<dbReference type="InterPro" id="IPR016131">
    <property type="entry name" value="Haemerythrin_Fe_BS"/>
</dbReference>
<keyword evidence="4" id="KW-0408">Iron</keyword>
<dbReference type="Proteomes" id="UP000521868">
    <property type="component" value="Unassembled WGS sequence"/>
</dbReference>
<gene>
    <name evidence="6" type="ORF">RAMLITH_13335</name>
</gene>
<keyword evidence="2" id="KW-0813">Transport</keyword>
<keyword evidence="7" id="KW-1185">Reference proteome</keyword>
<evidence type="ECO:0000256" key="1">
    <source>
        <dbReference type="ARBA" id="ARBA00010587"/>
    </source>
</evidence>
<reference evidence="6 7" key="1">
    <citation type="journal article" date="2020" name="Nature">
        <title>Bacterial chemolithoautotrophy via manganese oxidation.</title>
        <authorList>
            <person name="Yu H."/>
            <person name="Leadbetter J.R."/>
        </authorList>
    </citation>
    <scope>NUCLEOTIDE SEQUENCE [LARGE SCALE GENOMIC DNA]</scope>
    <source>
        <strain evidence="6 7">RBP-1</strain>
    </source>
</reference>
<dbReference type="InterPro" id="IPR012827">
    <property type="entry name" value="Hemerythrin_metal-bd"/>
</dbReference>
<comment type="similarity">
    <text evidence="1">Belongs to the hemerythrin family.</text>
</comment>
<evidence type="ECO:0000256" key="4">
    <source>
        <dbReference type="ARBA" id="ARBA00023004"/>
    </source>
</evidence>
<organism evidence="6 7">
    <name type="scientific">Ramlibacter lithotrophicus</name>
    <dbReference type="NCBI Taxonomy" id="2606681"/>
    <lineage>
        <taxon>Bacteria</taxon>
        <taxon>Pseudomonadati</taxon>
        <taxon>Pseudomonadota</taxon>
        <taxon>Betaproteobacteria</taxon>
        <taxon>Burkholderiales</taxon>
        <taxon>Comamonadaceae</taxon>
        <taxon>Ramlibacter</taxon>
    </lineage>
</organism>
<dbReference type="GO" id="GO:0046872">
    <property type="term" value="F:metal ion binding"/>
    <property type="evidence" value="ECO:0007669"/>
    <property type="project" value="UniProtKB-KW"/>
</dbReference>
<dbReference type="EMBL" id="VTOX01000004">
    <property type="protein sequence ID" value="NKE66811.1"/>
    <property type="molecule type" value="Genomic_DNA"/>
</dbReference>
<dbReference type="InterPro" id="IPR050669">
    <property type="entry name" value="Hemerythrin"/>
</dbReference>
<dbReference type="Pfam" id="PF01814">
    <property type="entry name" value="Hemerythrin"/>
    <property type="match status" value="1"/>
</dbReference>
<dbReference type="InterPro" id="IPR012312">
    <property type="entry name" value="Hemerythrin-like"/>
</dbReference>
<dbReference type="PANTHER" id="PTHR37164">
    <property type="entry name" value="BACTERIOHEMERYTHRIN"/>
    <property type="match status" value="1"/>
</dbReference>